<reference evidence="7 8" key="1">
    <citation type="submission" date="2020-03" db="EMBL/GenBank/DDBJ databases">
        <title>Bacterial isolates of synthetic phycosphere.</title>
        <authorList>
            <person name="Fu H."/>
            <person name="Moran M.A."/>
        </authorList>
    </citation>
    <scope>NUCLEOTIDE SEQUENCE [LARGE SCALE GENOMIC DNA]</scope>
    <source>
        <strain evidence="7 8">HF1</strain>
    </source>
</reference>
<evidence type="ECO:0000256" key="5">
    <source>
        <dbReference type="SAM" id="SignalP"/>
    </source>
</evidence>
<comment type="caution">
    <text evidence="7">The sequence shown here is derived from an EMBL/GenBank/DDBJ whole genome shotgun (WGS) entry which is preliminary data.</text>
</comment>
<dbReference type="Proteomes" id="UP000709466">
    <property type="component" value="Unassembled WGS sequence"/>
</dbReference>
<evidence type="ECO:0000313" key="8">
    <source>
        <dbReference type="Proteomes" id="UP000709466"/>
    </source>
</evidence>
<feature type="signal peptide" evidence="5">
    <location>
        <begin position="1"/>
        <end position="27"/>
    </location>
</feature>
<keyword evidence="3" id="KW-0378">Hydrolase</keyword>
<dbReference type="PROSITE" id="PS51318">
    <property type="entry name" value="TAT"/>
    <property type="match status" value="1"/>
</dbReference>
<dbReference type="Pfam" id="PF00753">
    <property type="entry name" value="Lactamase_B"/>
    <property type="match status" value="1"/>
</dbReference>
<evidence type="ECO:0000256" key="2">
    <source>
        <dbReference type="ARBA" id="ARBA00022723"/>
    </source>
</evidence>
<dbReference type="CDD" id="cd07720">
    <property type="entry name" value="OPHC2-like_MBL-fold"/>
    <property type="match status" value="1"/>
</dbReference>
<dbReference type="EMBL" id="JAATOP010000001">
    <property type="protein sequence ID" value="NIY70923.1"/>
    <property type="molecule type" value="Genomic_DNA"/>
</dbReference>
<dbReference type="RefSeq" id="WP_167635817.1">
    <property type="nucleotide sequence ID" value="NZ_JAATOP010000001.1"/>
</dbReference>
<dbReference type="SUPFAM" id="SSF56281">
    <property type="entry name" value="Metallo-hydrolase/oxidoreductase"/>
    <property type="match status" value="1"/>
</dbReference>
<gene>
    <name evidence="7" type="ORF">HCZ30_00570</name>
</gene>
<evidence type="ECO:0000256" key="3">
    <source>
        <dbReference type="ARBA" id="ARBA00022801"/>
    </source>
</evidence>
<protein>
    <submittedName>
        <fullName evidence="7">MBL fold metallo-hydrolase</fullName>
    </submittedName>
</protein>
<feature type="chain" id="PRO_5045460838" evidence="5">
    <location>
        <begin position="28"/>
        <end position="305"/>
    </location>
</feature>
<feature type="domain" description="Metallo-beta-lactamase" evidence="6">
    <location>
        <begin position="95"/>
        <end position="279"/>
    </location>
</feature>
<keyword evidence="8" id="KW-1185">Reference proteome</keyword>
<dbReference type="InterPro" id="IPR036866">
    <property type="entry name" value="RibonucZ/Hydroxyglut_hydro"/>
</dbReference>
<dbReference type="InterPro" id="IPR006311">
    <property type="entry name" value="TAT_signal"/>
</dbReference>
<keyword evidence="2" id="KW-0479">Metal-binding</keyword>
<evidence type="ECO:0000256" key="1">
    <source>
        <dbReference type="ARBA" id="ARBA00007749"/>
    </source>
</evidence>
<evidence type="ECO:0000313" key="7">
    <source>
        <dbReference type="EMBL" id="NIY70923.1"/>
    </source>
</evidence>
<dbReference type="SMART" id="SM00849">
    <property type="entry name" value="Lactamase_B"/>
    <property type="match status" value="1"/>
</dbReference>
<sequence>MKLSRRQALGAAAAAPAALAMPQIVRAQSAETEQEVPMIAPYRSVNVGDFKVTTLLAAHRPMDDPHGTFGLNASDEDFAAAAEANFIPADSSVNFFTPVLVETGSDKILFDTGLSPEGVTAALKAAGHAPEDISTVVLTHMHPDHIGGLMGDSATFTNAQYVTGKTEFDYWAGAENETFETKMRPLESKTTFVSEGDSVASGITAHDAFGHTPGHMVFRLESAGQALLLAADTTNHYVFSLQHPDWEVRFDMDKAKAAETRRRILDMVAVDRIPMIGYHMPFPGIGYVEQNGSGYRFVPVSYQLM</sequence>
<comment type="similarity">
    <text evidence="1">Belongs to the metallo-beta-lactamase superfamily.</text>
</comment>
<keyword evidence="4" id="KW-0862">Zinc</keyword>
<organism evidence="7 8">
    <name type="scientific">Marivivens donghaensis</name>
    <dbReference type="NCBI Taxonomy" id="1699413"/>
    <lineage>
        <taxon>Bacteria</taxon>
        <taxon>Pseudomonadati</taxon>
        <taxon>Pseudomonadota</taxon>
        <taxon>Alphaproteobacteria</taxon>
        <taxon>Rhodobacterales</taxon>
        <taxon>Paracoccaceae</taxon>
        <taxon>Marivivens group</taxon>
        <taxon>Marivivens</taxon>
    </lineage>
</organism>
<accession>A0ABX0VTT9</accession>
<dbReference type="Gene3D" id="3.60.15.10">
    <property type="entry name" value="Ribonuclease Z/Hydroxyacylglutathione hydrolase-like"/>
    <property type="match status" value="1"/>
</dbReference>
<keyword evidence="5" id="KW-0732">Signal</keyword>
<dbReference type="PANTHER" id="PTHR42978:SF6">
    <property type="entry name" value="QUORUM-QUENCHING LACTONASE YTNP-RELATED"/>
    <property type="match status" value="1"/>
</dbReference>
<dbReference type="PANTHER" id="PTHR42978">
    <property type="entry name" value="QUORUM-QUENCHING LACTONASE YTNP-RELATED-RELATED"/>
    <property type="match status" value="1"/>
</dbReference>
<dbReference type="InterPro" id="IPR051013">
    <property type="entry name" value="MBL_superfamily_lactonases"/>
</dbReference>
<evidence type="ECO:0000256" key="4">
    <source>
        <dbReference type="ARBA" id="ARBA00022833"/>
    </source>
</evidence>
<proteinExistence type="inferred from homology"/>
<name>A0ABX0VTT9_9RHOB</name>
<dbReference type="InterPro" id="IPR001279">
    <property type="entry name" value="Metallo-B-lactamas"/>
</dbReference>
<evidence type="ECO:0000259" key="6">
    <source>
        <dbReference type="SMART" id="SM00849"/>
    </source>
</evidence>